<dbReference type="PANTHER" id="PTHR43133:SF46">
    <property type="entry name" value="RNA POLYMERASE SIGMA-70 FACTOR ECF SUBFAMILY"/>
    <property type="match status" value="1"/>
</dbReference>
<dbReference type="EMBL" id="VLLE01000008">
    <property type="protein sequence ID" value="TWI77938.1"/>
    <property type="molecule type" value="Genomic_DNA"/>
</dbReference>
<dbReference type="OrthoDB" id="656273at2"/>
<dbReference type="Gene3D" id="1.10.1740.10">
    <property type="match status" value="1"/>
</dbReference>
<organism evidence="7 8">
    <name type="scientific">Lacibacter cauensis</name>
    <dbReference type="NCBI Taxonomy" id="510947"/>
    <lineage>
        <taxon>Bacteria</taxon>
        <taxon>Pseudomonadati</taxon>
        <taxon>Bacteroidota</taxon>
        <taxon>Chitinophagia</taxon>
        <taxon>Chitinophagales</taxon>
        <taxon>Chitinophagaceae</taxon>
        <taxon>Lacibacter</taxon>
    </lineage>
</organism>
<dbReference type="InterPro" id="IPR013324">
    <property type="entry name" value="RNA_pol_sigma_r3/r4-like"/>
</dbReference>
<dbReference type="InterPro" id="IPR036388">
    <property type="entry name" value="WH-like_DNA-bd_sf"/>
</dbReference>
<dbReference type="Pfam" id="PF04542">
    <property type="entry name" value="Sigma70_r2"/>
    <property type="match status" value="1"/>
</dbReference>
<dbReference type="Pfam" id="PF08281">
    <property type="entry name" value="Sigma70_r4_2"/>
    <property type="match status" value="1"/>
</dbReference>
<gene>
    <name evidence="7" type="ORF">IQ13_4179</name>
</gene>
<dbReference type="InterPro" id="IPR039425">
    <property type="entry name" value="RNA_pol_sigma-70-like"/>
</dbReference>
<keyword evidence="2" id="KW-0805">Transcription regulation</keyword>
<dbReference type="InterPro" id="IPR013325">
    <property type="entry name" value="RNA_pol_sigma_r2"/>
</dbReference>
<accession>A0A562S9E0</accession>
<keyword evidence="8" id="KW-1185">Reference proteome</keyword>
<evidence type="ECO:0000256" key="1">
    <source>
        <dbReference type="ARBA" id="ARBA00010641"/>
    </source>
</evidence>
<dbReference type="PANTHER" id="PTHR43133">
    <property type="entry name" value="RNA POLYMERASE ECF-TYPE SIGMA FACTO"/>
    <property type="match status" value="1"/>
</dbReference>
<dbReference type="SUPFAM" id="SSF88946">
    <property type="entry name" value="Sigma2 domain of RNA polymerase sigma factors"/>
    <property type="match status" value="1"/>
</dbReference>
<keyword evidence="4" id="KW-0804">Transcription</keyword>
<sequence length="198" mass="22699">MDTAANDTNKETYALAFQKGDEAALSYFYREFLPALSLYANKWVADFSAAEEVASGAFLKAWKMHEKLDSYNAIRAYLYKIVYHDSVDYLRNEKMRDGKEADAALPDISLNSPYDQLIRTETYRLVHAALKELSPGSQQIISMYYLEGKSTGDIARELNLHPSTVKTQKQRGLELLRKKILRPIILTGYLLMNSYPYF</sequence>
<dbReference type="RefSeq" id="WP_144888636.1">
    <property type="nucleotide sequence ID" value="NZ_VLLE01000008.1"/>
</dbReference>
<feature type="domain" description="RNA polymerase sigma factor 70 region 4 type 2" evidence="6">
    <location>
        <begin position="124"/>
        <end position="176"/>
    </location>
</feature>
<feature type="domain" description="RNA polymerase sigma-70 region 2" evidence="5">
    <location>
        <begin position="28"/>
        <end position="94"/>
    </location>
</feature>
<dbReference type="GO" id="GO:0003677">
    <property type="term" value="F:DNA binding"/>
    <property type="evidence" value="ECO:0007669"/>
    <property type="project" value="InterPro"/>
</dbReference>
<evidence type="ECO:0000256" key="4">
    <source>
        <dbReference type="ARBA" id="ARBA00023163"/>
    </source>
</evidence>
<dbReference type="Gene3D" id="1.10.10.10">
    <property type="entry name" value="Winged helix-like DNA-binding domain superfamily/Winged helix DNA-binding domain"/>
    <property type="match status" value="1"/>
</dbReference>
<keyword evidence="3" id="KW-0731">Sigma factor</keyword>
<dbReference type="GO" id="GO:0006352">
    <property type="term" value="P:DNA-templated transcription initiation"/>
    <property type="evidence" value="ECO:0007669"/>
    <property type="project" value="InterPro"/>
</dbReference>
<comment type="caution">
    <text evidence="7">The sequence shown here is derived from an EMBL/GenBank/DDBJ whole genome shotgun (WGS) entry which is preliminary data.</text>
</comment>
<evidence type="ECO:0000259" key="6">
    <source>
        <dbReference type="Pfam" id="PF08281"/>
    </source>
</evidence>
<protein>
    <submittedName>
        <fullName evidence="7">RNA polymerase sigma-70 factor (ECF subfamily)</fullName>
    </submittedName>
</protein>
<dbReference type="GO" id="GO:0016987">
    <property type="term" value="F:sigma factor activity"/>
    <property type="evidence" value="ECO:0007669"/>
    <property type="project" value="UniProtKB-KW"/>
</dbReference>
<dbReference type="AlphaFoldDB" id="A0A562S9E0"/>
<dbReference type="NCBIfam" id="TIGR02937">
    <property type="entry name" value="sigma70-ECF"/>
    <property type="match status" value="1"/>
</dbReference>
<proteinExistence type="inferred from homology"/>
<reference evidence="7 8" key="1">
    <citation type="journal article" date="2015" name="Stand. Genomic Sci.">
        <title>Genomic Encyclopedia of Bacterial and Archaeal Type Strains, Phase III: the genomes of soil and plant-associated and newly described type strains.</title>
        <authorList>
            <person name="Whitman W.B."/>
            <person name="Woyke T."/>
            <person name="Klenk H.P."/>
            <person name="Zhou Y."/>
            <person name="Lilburn T.G."/>
            <person name="Beck B.J."/>
            <person name="De Vos P."/>
            <person name="Vandamme P."/>
            <person name="Eisen J.A."/>
            <person name="Garrity G."/>
            <person name="Hugenholtz P."/>
            <person name="Kyrpides N.C."/>
        </authorList>
    </citation>
    <scope>NUCLEOTIDE SEQUENCE [LARGE SCALE GENOMIC DNA]</scope>
    <source>
        <strain evidence="7 8">CGMCC 1.7271</strain>
    </source>
</reference>
<dbReference type="InterPro" id="IPR007627">
    <property type="entry name" value="RNA_pol_sigma70_r2"/>
</dbReference>
<dbReference type="InterPro" id="IPR013249">
    <property type="entry name" value="RNA_pol_sigma70_r4_t2"/>
</dbReference>
<dbReference type="SUPFAM" id="SSF88659">
    <property type="entry name" value="Sigma3 and sigma4 domains of RNA polymerase sigma factors"/>
    <property type="match status" value="1"/>
</dbReference>
<evidence type="ECO:0000256" key="3">
    <source>
        <dbReference type="ARBA" id="ARBA00023082"/>
    </source>
</evidence>
<evidence type="ECO:0000259" key="5">
    <source>
        <dbReference type="Pfam" id="PF04542"/>
    </source>
</evidence>
<evidence type="ECO:0000313" key="8">
    <source>
        <dbReference type="Proteomes" id="UP000316167"/>
    </source>
</evidence>
<comment type="similarity">
    <text evidence="1">Belongs to the sigma-70 factor family. ECF subfamily.</text>
</comment>
<evidence type="ECO:0000256" key="2">
    <source>
        <dbReference type="ARBA" id="ARBA00023015"/>
    </source>
</evidence>
<dbReference type="CDD" id="cd06171">
    <property type="entry name" value="Sigma70_r4"/>
    <property type="match status" value="1"/>
</dbReference>
<name>A0A562S9E0_9BACT</name>
<dbReference type="Proteomes" id="UP000316167">
    <property type="component" value="Unassembled WGS sequence"/>
</dbReference>
<evidence type="ECO:0000313" key="7">
    <source>
        <dbReference type="EMBL" id="TWI77938.1"/>
    </source>
</evidence>
<dbReference type="InterPro" id="IPR014284">
    <property type="entry name" value="RNA_pol_sigma-70_dom"/>
</dbReference>